<keyword evidence="3" id="KW-0150">Chloroplast</keyword>
<keyword evidence="6" id="KW-0694">RNA-binding</keyword>
<keyword evidence="8" id="KW-0689">Ribosomal protein</keyword>
<dbReference type="PANTHER" id="PTHR14503:SF4">
    <property type="entry name" value="LARGE RIBOSOMAL SUBUNIT PROTEIN BL34M"/>
    <property type="match status" value="1"/>
</dbReference>
<dbReference type="AlphaFoldDB" id="A0AAV9BKN6"/>
<sequence length="147" mass="15898">MAMAVAMAALSIGTPMASLSLSTGRKSPLLRTTAKPTTTRSALLRSSFISSSSISLSSPSSFAGLSLGINFGFDRVVEKRWRGLQVRAGKAVLAMTKRNRSRKSLARTHGFKRRMRTTSGRAVLKRRRAKGRRILCTKSNPNSGKAS</sequence>
<name>A0AAV9BKN6_ACOGR</name>
<dbReference type="HAMAP" id="MF_00391">
    <property type="entry name" value="Ribosomal_bL34"/>
    <property type="match status" value="1"/>
</dbReference>
<evidence type="ECO:0000256" key="11">
    <source>
        <dbReference type="ARBA" id="ARBA00082786"/>
    </source>
</evidence>
<dbReference type="GO" id="GO:0005762">
    <property type="term" value="C:mitochondrial large ribosomal subunit"/>
    <property type="evidence" value="ECO:0007669"/>
    <property type="project" value="TreeGrafter"/>
</dbReference>
<dbReference type="GO" id="GO:0003735">
    <property type="term" value="F:structural constituent of ribosome"/>
    <property type="evidence" value="ECO:0007669"/>
    <property type="project" value="InterPro"/>
</dbReference>
<evidence type="ECO:0000313" key="13">
    <source>
        <dbReference type="EMBL" id="KAK1277363.1"/>
    </source>
</evidence>
<evidence type="ECO:0000256" key="8">
    <source>
        <dbReference type="ARBA" id="ARBA00022980"/>
    </source>
</evidence>
<dbReference type="InterPro" id="IPR000271">
    <property type="entry name" value="Ribosomal_bL34"/>
</dbReference>
<gene>
    <name evidence="13" type="ORF">QJS04_geneDACA003275</name>
</gene>
<evidence type="ECO:0000313" key="14">
    <source>
        <dbReference type="Proteomes" id="UP001179952"/>
    </source>
</evidence>
<reference evidence="13" key="1">
    <citation type="journal article" date="2023" name="Nat. Commun.">
        <title>Diploid and tetraploid genomes of Acorus and the evolution of monocots.</title>
        <authorList>
            <person name="Ma L."/>
            <person name="Liu K.W."/>
            <person name="Li Z."/>
            <person name="Hsiao Y.Y."/>
            <person name="Qi Y."/>
            <person name="Fu T."/>
            <person name="Tang G.D."/>
            <person name="Zhang D."/>
            <person name="Sun W.H."/>
            <person name="Liu D.K."/>
            <person name="Li Y."/>
            <person name="Chen G.Z."/>
            <person name="Liu X.D."/>
            <person name="Liao X.Y."/>
            <person name="Jiang Y.T."/>
            <person name="Yu X."/>
            <person name="Hao Y."/>
            <person name="Huang J."/>
            <person name="Zhao X.W."/>
            <person name="Ke S."/>
            <person name="Chen Y.Y."/>
            <person name="Wu W.L."/>
            <person name="Hsu J.L."/>
            <person name="Lin Y.F."/>
            <person name="Huang M.D."/>
            <person name="Li C.Y."/>
            <person name="Huang L."/>
            <person name="Wang Z.W."/>
            <person name="Zhao X."/>
            <person name="Zhong W.Y."/>
            <person name="Peng D.H."/>
            <person name="Ahmad S."/>
            <person name="Lan S."/>
            <person name="Zhang J.S."/>
            <person name="Tsai W.C."/>
            <person name="Van de Peer Y."/>
            <person name="Liu Z.J."/>
        </authorList>
    </citation>
    <scope>NUCLEOTIDE SEQUENCE</scope>
    <source>
        <strain evidence="13">SCP</strain>
    </source>
</reference>
<dbReference type="PANTHER" id="PTHR14503">
    <property type="entry name" value="MITOCHONDRIAL RIBOSOMAL PROTEIN 34 FAMILY MEMBER"/>
    <property type="match status" value="1"/>
</dbReference>
<accession>A0AAV9BKN6</accession>
<comment type="subcellular location">
    <subcellularLocation>
        <location evidence="1">Plastid</location>
        <location evidence="1">Chloroplast</location>
    </subcellularLocation>
</comment>
<comment type="caution">
    <text evidence="13">The sequence shown here is derived from an EMBL/GenBank/DDBJ whole genome shotgun (WGS) entry which is preliminary data.</text>
</comment>
<evidence type="ECO:0000256" key="6">
    <source>
        <dbReference type="ARBA" id="ARBA00022884"/>
    </source>
</evidence>
<keyword evidence="5" id="KW-0699">rRNA-binding</keyword>
<evidence type="ECO:0000256" key="12">
    <source>
        <dbReference type="ARBA" id="ARBA00083387"/>
    </source>
</evidence>
<dbReference type="GO" id="GO:0019843">
    <property type="term" value="F:rRNA binding"/>
    <property type="evidence" value="ECO:0007669"/>
    <property type="project" value="UniProtKB-KW"/>
</dbReference>
<evidence type="ECO:0000256" key="7">
    <source>
        <dbReference type="ARBA" id="ARBA00022946"/>
    </source>
</evidence>
<evidence type="ECO:0000256" key="9">
    <source>
        <dbReference type="ARBA" id="ARBA00023274"/>
    </source>
</evidence>
<evidence type="ECO:0000256" key="3">
    <source>
        <dbReference type="ARBA" id="ARBA00022528"/>
    </source>
</evidence>
<keyword evidence="7" id="KW-0809">Transit peptide</keyword>
<keyword evidence="14" id="KW-1185">Reference proteome</keyword>
<keyword evidence="9" id="KW-0687">Ribonucleoprotein</keyword>
<comment type="similarity">
    <text evidence="2">Belongs to the bacterial ribosomal protein bL34 family.</text>
</comment>
<evidence type="ECO:0000256" key="4">
    <source>
        <dbReference type="ARBA" id="ARBA00022640"/>
    </source>
</evidence>
<evidence type="ECO:0000256" key="5">
    <source>
        <dbReference type="ARBA" id="ARBA00022730"/>
    </source>
</evidence>
<dbReference type="EMBL" id="JAUJYN010000002">
    <property type="protein sequence ID" value="KAK1277363.1"/>
    <property type="molecule type" value="Genomic_DNA"/>
</dbReference>
<keyword evidence="4" id="KW-0934">Plastid</keyword>
<evidence type="ECO:0000256" key="2">
    <source>
        <dbReference type="ARBA" id="ARBA00010111"/>
    </source>
</evidence>
<dbReference type="GO" id="GO:0006412">
    <property type="term" value="P:translation"/>
    <property type="evidence" value="ECO:0007669"/>
    <property type="project" value="InterPro"/>
</dbReference>
<protein>
    <recommendedName>
        <fullName evidence="10">Large ribosomal subunit protein bL34c</fullName>
    </recommendedName>
    <alternativeName>
        <fullName evidence="12">50S ribosomal protein L34, chloroplastic</fullName>
    </alternativeName>
    <alternativeName>
        <fullName evidence="11">CL34</fullName>
    </alternativeName>
</protein>
<dbReference type="GO" id="GO:0009507">
    <property type="term" value="C:chloroplast"/>
    <property type="evidence" value="ECO:0007669"/>
    <property type="project" value="UniProtKB-SubCell"/>
</dbReference>
<evidence type="ECO:0000256" key="10">
    <source>
        <dbReference type="ARBA" id="ARBA00072529"/>
    </source>
</evidence>
<evidence type="ECO:0000256" key="1">
    <source>
        <dbReference type="ARBA" id="ARBA00004229"/>
    </source>
</evidence>
<organism evidence="13 14">
    <name type="scientific">Acorus gramineus</name>
    <name type="common">Dwarf sweet flag</name>
    <dbReference type="NCBI Taxonomy" id="55184"/>
    <lineage>
        <taxon>Eukaryota</taxon>
        <taxon>Viridiplantae</taxon>
        <taxon>Streptophyta</taxon>
        <taxon>Embryophyta</taxon>
        <taxon>Tracheophyta</taxon>
        <taxon>Spermatophyta</taxon>
        <taxon>Magnoliopsida</taxon>
        <taxon>Liliopsida</taxon>
        <taxon>Acoraceae</taxon>
        <taxon>Acorus</taxon>
    </lineage>
</organism>
<dbReference type="Gene3D" id="1.10.287.3980">
    <property type="match status" value="1"/>
</dbReference>
<dbReference type="FunFam" id="1.10.287.3980:FF:000002">
    <property type="entry name" value="50S ribosomal protein L34"/>
    <property type="match status" value="1"/>
</dbReference>
<proteinExistence type="inferred from homology"/>
<reference evidence="13" key="2">
    <citation type="submission" date="2023-06" db="EMBL/GenBank/DDBJ databases">
        <authorList>
            <person name="Ma L."/>
            <person name="Liu K.-W."/>
            <person name="Li Z."/>
            <person name="Hsiao Y.-Y."/>
            <person name="Qi Y."/>
            <person name="Fu T."/>
            <person name="Tang G."/>
            <person name="Zhang D."/>
            <person name="Sun W.-H."/>
            <person name="Liu D.-K."/>
            <person name="Li Y."/>
            <person name="Chen G.-Z."/>
            <person name="Liu X.-D."/>
            <person name="Liao X.-Y."/>
            <person name="Jiang Y.-T."/>
            <person name="Yu X."/>
            <person name="Hao Y."/>
            <person name="Huang J."/>
            <person name="Zhao X.-W."/>
            <person name="Ke S."/>
            <person name="Chen Y.-Y."/>
            <person name="Wu W.-L."/>
            <person name="Hsu J.-L."/>
            <person name="Lin Y.-F."/>
            <person name="Huang M.-D."/>
            <person name="Li C.-Y."/>
            <person name="Huang L."/>
            <person name="Wang Z.-W."/>
            <person name="Zhao X."/>
            <person name="Zhong W.-Y."/>
            <person name="Peng D.-H."/>
            <person name="Ahmad S."/>
            <person name="Lan S."/>
            <person name="Zhang J.-S."/>
            <person name="Tsai W.-C."/>
            <person name="Van De Peer Y."/>
            <person name="Liu Z.-J."/>
        </authorList>
    </citation>
    <scope>NUCLEOTIDE SEQUENCE</scope>
    <source>
        <strain evidence="13">SCP</strain>
        <tissue evidence="13">Leaves</tissue>
    </source>
</reference>
<dbReference type="Proteomes" id="UP001179952">
    <property type="component" value="Unassembled WGS sequence"/>
</dbReference>
<dbReference type="Pfam" id="PF00468">
    <property type="entry name" value="Ribosomal_L34"/>
    <property type="match status" value="1"/>
</dbReference>